<keyword evidence="2" id="KW-1185">Reference proteome</keyword>
<dbReference type="AlphaFoldDB" id="A0A4C1U6R0"/>
<dbReference type="EMBL" id="BGZK01000135">
    <property type="protein sequence ID" value="GBP22062.1"/>
    <property type="molecule type" value="Genomic_DNA"/>
</dbReference>
<proteinExistence type="predicted"/>
<reference evidence="1 2" key="1">
    <citation type="journal article" date="2019" name="Commun. Biol.">
        <title>The bagworm genome reveals a unique fibroin gene that provides high tensile strength.</title>
        <authorList>
            <person name="Kono N."/>
            <person name="Nakamura H."/>
            <person name="Ohtoshi R."/>
            <person name="Tomita M."/>
            <person name="Numata K."/>
            <person name="Arakawa K."/>
        </authorList>
    </citation>
    <scope>NUCLEOTIDE SEQUENCE [LARGE SCALE GENOMIC DNA]</scope>
</reference>
<name>A0A4C1U6R0_EUMVA</name>
<organism evidence="1 2">
    <name type="scientific">Eumeta variegata</name>
    <name type="common">Bagworm moth</name>
    <name type="synonym">Eumeta japonica</name>
    <dbReference type="NCBI Taxonomy" id="151549"/>
    <lineage>
        <taxon>Eukaryota</taxon>
        <taxon>Metazoa</taxon>
        <taxon>Ecdysozoa</taxon>
        <taxon>Arthropoda</taxon>
        <taxon>Hexapoda</taxon>
        <taxon>Insecta</taxon>
        <taxon>Pterygota</taxon>
        <taxon>Neoptera</taxon>
        <taxon>Endopterygota</taxon>
        <taxon>Lepidoptera</taxon>
        <taxon>Glossata</taxon>
        <taxon>Ditrysia</taxon>
        <taxon>Tineoidea</taxon>
        <taxon>Psychidae</taxon>
        <taxon>Oiketicinae</taxon>
        <taxon>Eumeta</taxon>
    </lineage>
</organism>
<dbReference type="Proteomes" id="UP000299102">
    <property type="component" value="Unassembled WGS sequence"/>
</dbReference>
<gene>
    <name evidence="1" type="ORF">EVAR_18704_1</name>
</gene>
<evidence type="ECO:0000313" key="1">
    <source>
        <dbReference type="EMBL" id="GBP22062.1"/>
    </source>
</evidence>
<comment type="caution">
    <text evidence="1">The sequence shown here is derived from an EMBL/GenBank/DDBJ whole genome shotgun (WGS) entry which is preliminary data.</text>
</comment>
<protein>
    <submittedName>
        <fullName evidence="1">Uncharacterized protein</fullName>
    </submittedName>
</protein>
<evidence type="ECO:0000313" key="2">
    <source>
        <dbReference type="Proteomes" id="UP000299102"/>
    </source>
</evidence>
<sequence length="97" mass="10446">MRGGAAERGHAPVCDLIRAARRRGGGGLLPTCRAVAGRGRARHIILSGGGYRRAHAILAGASARPRYCRGPINNRFWPSLAKECDLNPANNKTLYRV</sequence>
<accession>A0A4C1U6R0</accession>